<dbReference type="SUPFAM" id="SSF81301">
    <property type="entry name" value="Nucleotidyltransferase"/>
    <property type="match status" value="1"/>
</dbReference>
<accession>A0A1X1US80</accession>
<name>A0A1X1US80_9MYCO</name>
<dbReference type="EMBL" id="LQOW01000024">
    <property type="protein sequence ID" value="ORV59529.1"/>
    <property type="molecule type" value="Genomic_DNA"/>
</dbReference>
<dbReference type="RefSeq" id="WP_085197333.1">
    <property type="nucleotide sequence ID" value="NZ_JACKVI010000014.1"/>
</dbReference>
<keyword evidence="2" id="KW-1185">Reference proteome</keyword>
<evidence type="ECO:0000313" key="1">
    <source>
        <dbReference type="EMBL" id="ORV59529.1"/>
    </source>
</evidence>
<dbReference type="InterPro" id="IPR043519">
    <property type="entry name" value="NT_sf"/>
</dbReference>
<proteinExistence type="predicted"/>
<dbReference type="Proteomes" id="UP000194000">
    <property type="component" value="Unassembled WGS sequence"/>
</dbReference>
<evidence type="ECO:0000313" key="2">
    <source>
        <dbReference type="Proteomes" id="UP000194000"/>
    </source>
</evidence>
<dbReference type="OrthoDB" id="3394845at2"/>
<dbReference type="Gene3D" id="3.30.460.40">
    <property type="match status" value="1"/>
</dbReference>
<sequence>MTTHGSPLFARNDELREALRRAASALKAHGPPFALAGSYALWVYGAPEPVHDVDFVVAETDADAAAVSLAKAGFSIERTPEDWLFKAHADDAVVDVLHRINGLPVDPELIHSGEDRDVLAIRMPVLPPTVVVIEKLCSLTEHHCDFGSLLPSVRAVREQVDWDRVRSDTADNDFAVAFLVLVSRLGITA</sequence>
<dbReference type="STRING" id="1260918.AWC06_15385"/>
<evidence type="ECO:0008006" key="3">
    <source>
        <dbReference type="Google" id="ProtNLM"/>
    </source>
</evidence>
<protein>
    <recommendedName>
        <fullName evidence="3">Nucleotidyltransferase</fullName>
    </recommendedName>
</protein>
<dbReference type="AlphaFoldDB" id="A0A1X1US80"/>
<reference evidence="1 2" key="1">
    <citation type="submission" date="2016-01" db="EMBL/GenBank/DDBJ databases">
        <title>The new phylogeny of the genus Mycobacterium.</title>
        <authorList>
            <person name="Tarcisio F."/>
            <person name="Conor M."/>
            <person name="Antonella G."/>
            <person name="Elisabetta G."/>
            <person name="Giulia F.S."/>
            <person name="Sara T."/>
            <person name="Anna F."/>
            <person name="Clotilde B."/>
            <person name="Roberto B."/>
            <person name="Veronica D.S."/>
            <person name="Fabio R."/>
            <person name="Monica P."/>
            <person name="Olivier J."/>
            <person name="Enrico T."/>
            <person name="Nicola S."/>
        </authorList>
    </citation>
    <scope>NUCLEOTIDE SEQUENCE [LARGE SCALE GENOMIC DNA]</scope>
    <source>
        <strain evidence="1 2">DSM 45731</strain>
    </source>
</reference>
<comment type="caution">
    <text evidence="1">The sequence shown here is derived from an EMBL/GenBank/DDBJ whole genome shotgun (WGS) entry which is preliminary data.</text>
</comment>
<gene>
    <name evidence="1" type="ORF">AWC06_15385</name>
</gene>
<organism evidence="1 2">
    <name type="scientific">Mycobacterium fragae</name>
    <dbReference type="NCBI Taxonomy" id="1260918"/>
    <lineage>
        <taxon>Bacteria</taxon>
        <taxon>Bacillati</taxon>
        <taxon>Actinomycetota</taxon>
        <taxon>Actinomycetes</taxon>
        <taxon>Mycobacteriales</taxon>
        <taxon>Mycobacteriaceae</taxon>
        <taxon>Mycobacterium</taxon>
    </lineage>
</organism>